<feature type="domain" description="Histidine kinase" evidence="6">
    <location>
        <begin position="1"/>
        <end position="128"/>
    </location>
</feature>
<evidence type="ECO:0000256" key="2">
    <source>
        <dbReference type="ARBA" id="ARBA00012438"/>
    </source>
</evidence>
<dbReference type="Gene3D" id="3.30.565.10">
    <property type="entry name" value="Histidine kinase-like ATPase, C-terminal domain"/>
    <property type="match status" value="1"/>
</dbReference>
<protein>
    <recommendedName>
        <fullName evidence="2">histidine kinase</fullName>
        <ecNumber evidence="2">2.7.13.3</ecNumber>
    </recommendedName>
</protein>
<comment type="caution">
    <text evidence="7">The sequence shown here is derived from an EMBL/GenBank/DDBJ whole genome shotgun (WGS) entry which is preliminary data.</text>
</comment>
<name>A0ABQ6RZI8_9BACT</name>
<evidence type="ECO:0000256" key="5">
    <source>
        <dbReference type="ARBA" id="ARBA00023012"/>
    </source>
</evidence>
<evidence type="ECO:0000256" key="3">
    <source>
        <dbReference type="ARBA" id="ARBA00022679"/>
    </source>
</evidence>
<dbReference type="PANTHER" id="PTHR43711:SF1">
    <property type="entry name" value="HISTIDINE KINASE 1"/>
    <property type="match status" value="1"/>
</dbReference>
<accession>A0ABQ6RZI8</accession>
<dbReference type="EC" id="2.7.13.3" evidence="2"/>
<dbReference type="InterPro" id="IPR005467">
    <property type="entry name" value="His_kinase_dom"/>
</dbReference>
<evidence type="ECO:0000259" key="6">
    <source>
        <dbReference type="PROSITE" id="PS50109"/>
    </source>
</evidence>
<dbReference type="PROSITE" id="PS50109">
    <property type="entry name" value="HIS_KIN"/>
    <property type="match status" value="1"/>
</dbReference>
<feature type="non-terminal residue" evidence="7">
    <location>
        <position position="1"/>
    </location>
</feature>
<keyword evidence="3" id="KW-0808">Transferase</keyword>
<keyword evidence="4" id="KW-0418">Kinase</keyword>
<dbReference type="Pfam" id="PF02518">
    <property type="entry name" value="HATPase_c"/>
    <property type="match status" value="1"/>
</dbReference>
<keyword evidence="5" id="KW-0902">Two-component regulatory system</keyword>
<comment type="catalytic activity">
    <reaction evidence="1">
        <text>ATP + protein L-histidine = ADP + protein N-phospho-L-histidine.</text>
        <dbReference type="EC" id="2.7.13.3"/>
    </reaction>
</comment>
<evidence type="ECO:0000256" key="1">
    <source>
        <dbReference type="ARBA" id="ARBA00000085"/>
    </source>
</evidence>
<evidence type="ECO:0000313" key="8">
    <source>
        <dbReference type="Proteomes" id="UP000324870"/>
    </source>
</evidence>
<gene>
    <name evidence="7" type="ORF">F2A26_15520</name>
</gene>
<dbReference type="InterPro" id="IPR003594">
    <property type="entry name" value="HATPase_dom"/>
</dbReference>
<dbReference type="PANTHER" id="PTHR43711">
    <property type="entry name" value="TWO-COMPONENT HISTIDINE KINASE"/>
    <property type="match status" value="1"/>
</dbReference>
<dbReference type="EMBL" id="VVND01000128">
    <property type="protein sequence ID" value="KAA3156872.1"/>
    <property type="molecule type" value="Genomic_DNA"/>
</dbReference>
<evidence type="ECO:0000256" key="4">
    <source>
        <dbReference type="ARBA" id="ARBA00022777"/>
    </source>
</evidence>
<dbReference type="Proteomes" id="UP000324870">
    <property type="component" value="Unassembled WGS sequence"/>
</dbReference>
<evidence type="ECO:0000313" key="7">
    <source>
        <dbReference type="EMBL" id="KAA3156872.1"/>
    </source>
</evidence>
<dbReference type="InterPro" id="IPR004358">
    <property type="entry name" value="Sig_transdc_His_kin-like_C"/>
</dbReference>
<dbReference type="InterPro" id="IPR036890">
    <property type="entry name" value="HATPase_C_sf"/>
</dbReference>
<reference evidence="7 8" key="1">
    <citation type="journal article" date="2019" name="Nat. Med.">
        <title>A library of human gut bacterial isolates paired with longitudinal multiomics data enables mechanistic microbiome research.</title>
        <authorList>
            <person name="Poyet M."/>
            <person name="Groussin M."/>
            <person name="Gibbons S.M."/>
            <person name="Avila-Pacheco J."/>
            <person name="Jiang X."/>
            <person name="Kearney S.M."/>
            <person name="Perrotta A.R."/>
            <person name="Berdy B."/>
            <person name="Zhao S."/>
            <person name="Lieberman T.D."/>
            <person name="Swanson P.K."/>
            <person name="Smith M."/>
            <person name="Roesemann S."/>
            <person name="Alexander J.E."/>
            <person name="Rich S.A."/>
            <person name="Livny J."/>
            <person name="Vlamakis H."/>
            <person name="Clish C."/>
            <person name="Bullock K."/>
            <person name="Deik A."/>
            <person name="Scott J."/>
            <person name="Pierce K.A."/>
            <person name="Xavier R.J."/>
            <person name="Alm E.J."/>
        </authorList>
    </citation>
    <scope>NUCLEOTIDE SEQUENCE [LARGE SCALE GENOMIC DNA]</scope>
    <source>
        <strain evidence="7 8">BIOML-A1</strain>
    </source>
</reference>
<organism evidence="7 8">
    <name type="scientific">Alistipes finegoldii</name>
    <dbReference type="NCBI Taxonomy" id="214856"/>
    <lineage>
        <taxon>Bacteria</taxon>
        <taxon>Pseudomonadati</taxon>
        <taxon>Bacteroidota</taxon>
        <taxon>Bacteroidia</taxon>
        <taxon>Bacteroidales</taxon>
        <taxon>Rikenellaceae</taxon>
        <taxon>Alistipes</taxon>
    </lineage>
</organism>
<dbReference type="SMART" id="SM00387">
    <property type="entry name" value="HATPase_c"/>
    <property type="match status" value="1"/>
</dbReference>
<dbReference type="InterPro" id="IPR050736">
    <property type="entry name" value="Sensor_HK_Regulatory"/>
</dbReference>
<dbReference type="SUPFAM" id="SSF55874">
    <property type="entry name" value="ATPase domain of HSP90 chaperone/DNA topoisomerase II/histidine kinase"/>
    <property type="match status" value="1"/>
</dbReference>
<dbReference type="PRINTS" id="PR00344">
    <property type="entry name" value="BCTRLSENSOR"/>
</dbReference>
<proteinExistence type="predicted"/>
<sequence>EARRDHPVSVALPPDYPLVKADFSLMEQVLVNLLLNACVHTPAGTPITLKGGTDPARGLVWLDVHDLGPGIPPERAETIFERFRTTRPGGLGLGLPIVRGFMEAQRGAVTLVPVPAGTCFRLVLPLVEHDDVPEE</sequence>
<dbReference type="CDD" id="cd00075">
    <property type="entry name" value="HATPase"/>
    <property type="match status" value="1"/>
</dbReference>
<keyword evidence="8" id="KW-1185">Reference proteome</keyword>